<evidence type="ECO:0000313" key="2">
    <source>
        <dbReference type="EMBL" id="EMY68430.1"/>
    </source>
</evidence>
<organism evidence="2 3">
    <name type="scientific">Leptospira vanthielii serovar Holland str. Waz Holland = ATCC 700522</name>
    <dbReference type="NCBI Taxonomy" id="1218591"/>
    <lineage>
        <taxon>Bacteria</taxon>
        <taxon>Pseudomonadati</taxon>
        <taxon>Spirochaetota</taxon>
        <taxon>Spirochaetia</taxon>
        <taxon>Leptospirales</taxon>
        <taxon>Leptospiraceae</taxon>
        <taxon>Leptospira</taxon>
    </lineage>
</organism>
<dbReference type="STRING" id="1218591.LEP1GSC199_2990"/>
<comment type="caution">
    <text evidence="2">The sequence shown here is derived from an EMBL/GenBank/DDBJ whole genome shotgun (WGS) entry which is preliminary data.</text>
</comment>
<protein>
    <submittedName>
        <fullName evidence="2">Uncharacterized protein</fullName>
    </submittedName>
</protein>
<dbReference type="EMBL" id="AOGY02000070">
    <property type="protein sequence ID" value="EMY68430.1"/>
    <property type="molecule type" value="Genomic_DNA"/>
</dbReference>
<evidence type="ECO:0000256" key="1">
    <source>
        <dbReference type="SAM" id="MobiDB-lite"/>
    </source>
</evidence>
<reference evidence="2 3" key="1">
    <citation type="submission" date="2013-03" db="EMBL/GenBank/DDBJ databases">
        <authorList>
            <person name="Harkins D.M."/>
            <person name="Durkin A.S."/>
            <person name="Brinkac L.M."/>
            <person name="Haft D.H."/>
            <person name="Selengut J.D."/>
            <person name="Sanka R."/>
            <person name="DePew J."/>
            <person name="Purushe J."/>
            <person name="Galloway R.L."/>
            <person name="Vinetz J.M."/>
            <person name="Sutton G.G."/>
            <person name="Nierman W.C."/>
            <person name="Fouts D.E."/>
        </authorList>
    </citation>
    <scope>NUCLEOTIDE SEQUENCE [LARGE SCALE GENOMIC DNA]</scope>
    <source>
        <strain evidence="2 3">Waz Holland</strain>
    </source>
</reference>
<dbReference type="Proteomes" id="UP000012227">
    <property type="component" value="Unassembled WGS sequence"/>
</dbReference>
<accession>N1W4P3</accession>
<evidence type="ECO:0000313" key="3">
    <source>
        <dbReference type="Proteomes" id="UP000012227"/>
    </source>
</evidence>
<name>N1W4P3_9LEPT</name>
<feature type="region of interest" description="Disordered" evidence="1">
    <location>
        <begin position="1"/>
        <end position="25"/>
    </location>
</feature>
<sequence length="49" mass="5499">MVSGRKAAGDGSERGLRKSPDPTGLAKQKITNERIVLDWLAVFFRWKIV</sequence>
<proteinExistence type="predicted"/>
<dbReference type="AlphaFoldDB" id="N1W4P3"/>
<feature type="compositionally biased region" description="Basic and acidic residues" evidence="1">
    <location>
        <begin position="7"/>
        <end position="20"/>
    </location>
</feature>
<gene>
    <name evidence="2" type="ORF">LEP1GSC199_2990</name>
</gene>